<evidence type="ECO:0000256" key="2">
    <source>
        <dbReference type="ARBA" id="ARBA00004787"/>
    </source>
</evidence>
<feature type="site" description="Transition state stabilizer" evidence="7">
    <location>
        <position position="17"/>
    </location>
</feature>
<comment type="caution">
    <text evidence="8">The sequence shown here is derived from an EMBL/GenBank/DDBJ whole genome shotgun (WGS) entry which is preliminary data.</text>
</comment>
<dbReference type="InterPro" id="IPR001228">
    <property type="entry name" value="IspD"/>
</dbReference>
<protein>
    <recommendedName>
        <fullName evidence="7">2-C-methyl-D-erythritol 4-phosphate cytidylyltransferase</fullName>
        <ecNumber evidence="7">2.7.7.60</ecNumber>
    </recommendedName>
    <alternativeName>
        <fullName evidence="7">4-diphosphocytidyl-2C-methyl-D-erythritol synthase</fullName>
    </alternativeName>
    <alternativeName>
        <fullName evidence="7">MEP cytidylyltransferase</fullName>
        <shortName evidence="7">MCT</shortName>
    </alternativeName>
</protein>
<dbReference type="PANTHER" id="PTHR32125">
    <property type="entry name" value="2-C-METHYL-D-ERYTHRITOL 4-PHOSPHATE CYTIDYLYLTRANSFERASE, CHLOROPLASTIC"/>
    <property type="match status" value="1"/>
</dbReference>
<dbReference type="Gene3D" id="3.90.550.10">
    <property type="entry name" value="Spore Coat Polysaccharide Biosynthesis Protein SpsA, Chain A"/>
    <property type="match status" value="1"/>
</dbReference>
<feature type="site" description="Positions MEP for the nucleophilic attack" evidence="7">
    <location>
        <position position="147"/>
    </location>
</feature>
<dbReference type="GO" id="GO:0019288">
    <property type="term" value="P:isopentenyl diphosphate biosynthetic process, methylerythritol 4-phosphate pathway"/>
    <property type="evidence" value="ECO:0007669"/>
    <property type="project" value="UniProtKB-UniRule"/>
</dbReference>
<name>A0A523UR67_UNCT6</name>
<evidence type="ECO:0000313" key="9">
    <source>
        <dbReference type="Proteomes" id="UP000315525"/>
    </source>
</evidence>
<dbReference type="SUPFAM" id="SSF53448">
    <property type="entry name" value="Nucleotide-diphospho-sugar transferases"/>
    <property type="match status" value="1"/>
</dbReference>
<keyword evidence="5 7" id="KW-0548">Nucleotidyltransferase</keyword>
<sequence length="221" mass="24306">MIAAAGSGERMKGKTLKQFLPLRGRPLLAHTIQKFEDCDVVDEVVVVVPKGKVAYCQSEIVDKYGFGKVIRCVEGERERQDSVYNGLNAVCGEIVCVHDGVRPAVSTKLLYECLSAARTFGAAIAGVPVRNTVKRVEEGGVVATLNRDELWEVQTPQAFKRELLIRAFEDALKGGFYGTDESSLVERLGVKVHMVMGSYDNIKVTSLEDLKVLEVVMETEP</sequence>
<evidence type="ECO:0000256" key="7">
    <source>
        <dbReference type="HAMAP-Rule" id="MF_00108"/>
    </source>
</evidence>
<gene>
    <name evidence="7 8" type="primary">ispD</name>
    <name evidence="8" type="ORF">E3J62_08805</name>
</gene>
<dbReference type="InterPro" id="IPR018294">
    <property type="entry name" value="ISPD_synthase_CS"/>
</dbReference>
<dbReference type="NCBIfam" id="TIGR00453">
    <property type="entry name" value="ispD"/>
    <property type="match status" value="1"/>
</dbReference>
<dbReference type="InterPro" id="IPR034683">
    <property type="entry name" value="IspD/TarI"/>
</dbReference>
<evidence type="ECO:0000256" key="1">
    <source>
        <dbReference type="ARBA" id="ARBA00001282"/>
    </source>
</evidence>
<proteinExistence type="inferred from homology"/>
<evidence type="ECO:0000256" key="4">
    <source>
        <dbReference type="ARBA" id="ARBA00022679"/>
    </source>
</evidence>
<dbReference type="PROSITE" id="PS01295">
    <property type="entry name" value="ISPD"/>
    <property type="match status" value="1"/>
</dbReference>
<comment type="pathway">
    <text evidence="2 7">Isoprenoid biosynthesis; isopentenyl diphosphate biosynthesis via DXP pathway; isopentenyl diphosphate from 1-deoxy-D-xylulose 5-phosphate: step 2/6.</text>
</comment>
<reference evidence="8 9" key="1">
    <citation type="submission" date="2019-03" db="EMBL/GenBank/DDBJ databases">
        <title>Metabolic potential of uncultured bacteria and archaea associated with petroleum seepage in deep-sea sediments.</title>
        <authorList>
            <person name="Dong X."/>
            <person name="Hubert C."/>
        </authorList>
    </citation>
    <scope>NUCLEOTIDE SEQUENCE [LARGE SCALE GENOMIC DNA]</scope>
    <source>
        <strain evidence="8">E44_bin18</strain>
    </source>
</reference>
<dbReference type="EMBL" id="SOJN01000099">
    <property type="protein sequence ID" value="TET45027.1"/>
    <property type="molecule type" value="Genomic_DNA"/>
</dbReference>
<dbReference type="GO" id="GO:0050518">
    <property type="term" value="F:2-C-methyl-D-erythritol 4-phosphate cytidylyltransferase activity"/>
    <property type="evidence" value="ECO:0007669"/>
    <property type="project" value="UniProtKB-UniRule"/>
</dbReference>
<keyword evidence="4 7" id="KW-0808">Transferase</keyword>
<dbReference type="HAMAP" id="MF_00108">
    <property type="entry name" value="IspD"/>
    <property type="match status" value="1"/>
</dbReference>
<feature type="site" description="Positions MEP for the nucleophilic attack" evidence="7">
    <location>
        <position position="203"/>
    </location>
</feature>
<evidence type="ECO:0000313" key="8">
    <source>
        <dbReference type="EMBL" id="TET45027.1"/>
    </source>
</evidence>
<dbReference type="PANTHER" id="PTHR32125:SF4">
    <property type="entry name" value="2-C-METHYL-D-ERYTHRITOL 4-PHOSPHATE CYTIDYLYLTRANSFERASE, CHLOROPLASTIC"/>
    <property type="match status" value="1"/>
</dbReference>
<feature type="site" description="Transition state stabilizer" evidence="7">
    <location>
        <position position="10"/>
    </location>
</feature>
<dbReference type="InterPro" id="IPR029044">
    <property type="entry name" value="Nucleotide-diphossugar_trans"/>
</dbReference>
<dbReference type="CDD" id="cd02516">
    <property type="entry name" value="CDP-ME_synthetase"/>
    <property type="match status" value="1"/>
</dbReference>
<evidence type="ECO:0000256" key="3">
    <source>
        <dbReference type="ARBA" id="ARBA00009789"/>
    </source>
</evidence>
<comment type="function">
    <text evidence="7">Catalyzes the formation of 4-diphosphocytidyl-2-C-methyl-D-erythritol from CTP and 2-C-methyl-D-erythritol 4-phosphate (MEP).</text>
</comment>
<dbReference type="Pfam" id="PF01128">
    <property type="entry name" value="IspD"/>
    <property type="match status" value="1"/>
</dbReference>
<dbReference type="AlphaFoldDB" id="A0A523UR67"/>
<evidence type="ECO:0000256" key="6">
    <source>
        <dbReference type="ARBA" id="ARBA00023229"/>
    </source>
</evidence>
<dbReference type="InterPro" id="IPR050088">
    <property type="entry name" value="IspD/TarI_cytidylyltransf_bact"/>
</dbReference>
<keyword evidence="6 7" id="KW-0414">Isoprene biosynthesis</keyword>
<accession>A0A523UR67</accession>
<dbReference type="UniPathway" id="UPA00056">
    <property type="reaction ID" value="UER00093"/>
</dbReference>
<dbReference type="EC" id="2.7.7.60" evidence="7"/>
<dbReference type="Proteomes" id="UP000315525">
    <property type="component" value="Unassembled WGS sequence"/>
</dbReference>
<dbReference type="FunFam" id="3.90.550.10:FF:000003">
    <property type="entry name" value="2-C-methyl-D-erythritol 4-phosphate cytidylyltransferase"/>
    <property type="match status" value="1"/>
</dbReference>
<comment type="catalytic activity">
    <reaction evidence="1 7">
        <text>2-C-methyl-D-erythritol 4-phosphate + CTP + H(+) = 4-CDP-2-C-methyl-D-erythritol + diphosphate</text>
        <dbReference type="Rhea" id="RHEA:13429"/>
        <dbReference type="ChEBI" id="CHEBI:15378"/>
        <dbReference type="ChEBI" id="CHEBI:33019"/>
        <dbReference type="ChEBI" id="CHEBI:37563"/>
        <dbReference type="ChEBI" id="CHEBI:57823"/>
        <dbReference type="ChEBI" id="CHEBI:58262"/>
        <dbReference type="EC" id="2.7.7.60"/>
    </reaction>
</comment>
<evidence type="ECO:0000256" key="5">
    <source>
        <dbReference type="ARBA" id="ARBA00022695"/>
    </source>
</evidence>
<comment type="similarity">
    <text evidence="3 7">Belongs to the IspD/TarI cytidylyltransferase family. IspD subfamily.</text>
</comment>
<organism evidence="8 9">
    <name type="scientific">candidate division TA06 bacterium</name>
    <dbReference type="NCBI Taxonomy" id="2250710"/>
    <lineage>
        <taxon>Bacteria</taxon>
        <taxon>Bacteria division TA06</taxon>
    </lineage>
</organism>